<dbReference type="JaponicusDB" id="SJAG_04560">
    <property type="gene designation" value="cbp6"/>
</dbReference>
<dbReference type="OMA" id="ENTYWNE"/>
<dbReference type="AlphaFoldDB" id="B6K755"/>
<dbReference type="HOGENOM" id="CLU_2265288_0_0_1"/>
<reference evidence="1 3" key="1">
    <citation type="journal article" date="2011" name="Science">
        <title>Comparative functional genomics of the fission yeasts.</title>
        <authorList>
            <person name="Rhind N."/>
            <person name="Chen Z."/>
            <person name="Yassour M."/>
            <person name="Thompson D.A."/>
            <person name="Haas B.J."/>
            <person name="Habib N."/>
            <person name="Wapinski I."/>
            <person name="Roy S."/>
            <person name="Lin M.F."/>
            <person name="Heiman D.I."/>
            <person name="Young S.K."/>
            <person name="Furuya K."/>
            <person name="Guo Y."/>
            <person name="Pidoux A."/>
            <person name="Chen H.M."/>
            <person name="Robbertse B."/>
            <person name="Goldberg J.M."/>
            <person name="Aoki K."/>
            <person name="Bayne E.H."/>
            <person name="Berlin A.M."/>
            <person name="Desjardins C.A."/>
            <person name="Dobbs E."/>
            <person name="Dukaj L."/>
            <person name="Fan L."/>
            <person name="FitzGerald M.G."/>
            <person name="French C."/>
            <person name="Gujja S."/>
            <person name="Hansen K."/>
            <person name="Keifenheim D."/>
            <person name="Levin J.Z."/>
            <person name="Mosher R.A."/>
            <person name="Mueller C.A."/>
            <person name="Pfiffner J."/>
            <person name="Priest M."/>
            <person name="Russ C."/>
            <person name="Smialowska A."/>
            <person name="Swoboda P."/>
            <person name="Sykes S.M."/>
            <person name="Vaughn M."/>
            <person name="Vengrova S."/>
            <person name="Yoder R."/>
            <person name="Zeng Q."/>
            <person name="Allshire R."/>
            <person name="Baulcombe D."/>
            <person name="Birren B.W."/>
            <person name="Brown W."/>
            <person name="Ekwall K."/>
            <person name="Kellis M."/>
            <person name="Leatherwood J."/>
            <person name="Levin H."/>
            <person name="Margalit H."/>
            <person name="Martienssen R."/>
            <person name="Nieduszynski C.A."/>
            <person name="Spatafora J.W."/>
            <person name="Friedman N."/>
            <person name="Dalgaard J.Z."/>
            <person name="Baumann P."/>
            <person name="Niki H."/>
            <person name="Regev A."/>
            <person name="Nusbaum C."/>
        </authorList>
    </citation>
    <scope>NUCLEOTIDE SEQUENCE [LARGE SCALE GENOMIC DNA]</scope>
    <source>
        <strain evidence="3">yFS275 / FY16936</strain>
    </source>
</reference>
<accession>B6K755</accession>
<dbReference type="PANTHER" id="PTHR28250:SF1">
    <property type="entry name" value="CYTOCHROME B PRE-MRNA-PROCESSING PROTEIN 6"/>
    <property type="match status" value="1"/>
</dbReference>
<sequence>MEARLSSIIRQWPKDAARPWVSFPKMLQSSFQSRLQKMNPVEANEQLQSLENLVNNCYSKKYEPNPAILQPKFQPNYYEQILSIRPKKRRRYSWLGWFFRD</sequence>
<dbReference type="VEuPathDB" id="FungiDB:SJAG_04560"/>
<evidence type="ECO:0000313" key="1">
    <source>
        <dbReference type="EMBL" id="EEB09359.1"/>
    </source>
</evidence>
<dbReference type="GeneID" id="7051915"/>
<dbReference type="GO" id="GO:0061671">
    <property type="term" value="C:Cbp3p-Cbp6 complex"/>
    <property type="evidence" value="ECO:0007669"/>
    <property type="project" value="InterPro"/>
</dbReference>
<proteinExistence type="predicted"/>
<protein>
    <submittedName>
        <fullName evidence="1">Uncharacterized protein</fullName>
    </submittedName>
</protein>
<dbReference type="EMBL" id="KE651168">
    <property type="protein sequence ID" value="EEB09359.1"/>
    <property type="molecule type" value="Genomic_DNA"/>
</dbReference>
<dbReference type="GO" id="GO:0043022">
    <property type="term" value="F:ribosome binding"/>
    <property type="evidence" value="ECO:0007669"/>
    <property type="project" value="InterPro"/>
</dbReference>
<dbReference type="Pfam" id="PF20180">
    <property type="entry name" value="UQCC2_CBP6"/>
    <property type="match status" value="1"/>
</dbReference>
<dbReference type="STRING" id="402676.B6K755"/>
<name>B6K755_SCHJY</name>
<organism evidence="1 3">
    <name type="scientific">Schizosaccharomyces japonicus (strain yFS275 / FY16936)</name>
    <name type="common">Fission yeast</name>
    <dbReference type="NCBI Taxonomy" id="402676"/>
    <lineage>
        <taxon>Eukaryota</taxon>
        <taxon>Fungi</taxon>
        <taxon>Dikarya</taxon>
        <taxon>Ascomycota</taxon>
        <taxon>Taphrinomycotina</taxon>
        <taxon>Schizosaccharomycetes</taxon>
        <taxon>Schizosaccharomycetales</taxon>
        <taxon>Schizosaccharomycetaceae</taxon>
        <taxon>Schizosaccharomyces</taxon>
    </lineage>
</organism>
<dbReference type="Proteomes" id="UP000001744">
    <property type="component" value="Unassembled WGS sequence"/>
</dbReference>
<gene>
    <name evidence="2" type="primary">cbp6</name>
    <name evidence="1" type="ORF">SJAG_04560</name>
</gene>
<evidence type="ECO:0000313" key="2">
    <source>
        <dbReference type="JaponicusDB" id="SJAG_04560"/>
    </source>
</evidence>
<evidence type="ECO:0000313" key="3">
    <source>
        <dbReference type="Proteomes" id="UP000001744"/>
    </source>
</evidence>
<dbReference type="OrthoDB" id="2107880at2759"/>
<dbReference type="RefSeq" id="XP_002175652.1">
    <property type="nucleotide sequence ID" value="XM_002175616.2"/>
</dbReference>
<dbReference type="PANTHER" id="PTHR28250">
    <property type="entry name" value="CYTOCHROME B PRE-MRNA-PROCESSING PROTEIN 6"/>
    <property type="match status" value="1"/>
</dbReference>
<keyword evidence="3" id="KW-1185">Reference proteome</keyword>
<dbReference type="InterPro" id="IPR037653">
    <property type="entry name" value="Cbp6"/>
</dbReference>